<dbReference type="Proteomes" id="UP000239415">
    <property type="component" value="Unassembled WGS sequence"/>
</dbReference>
<feature type="chain" id="PRO_5015721651" description="Peptidase inhibitor family I36" evidence="1">
    <location>
        <begin position="41"/>
        <end position="161"/>
    </location>
</feature>
<feature type="signal peptide" evidence="1">
    <location>
        <begin position="1"/>
        <end position="40"/>
    </location>
</feature>
<keyword evidence="1" id="KW-0732">Signal</keyword>
<gene>
    <name evidence="2" type="ORF">CLV67_104363</name>
</gene>
<protein>
    <recommendedName>
        <fullName evidence="4">Peptidase inhibitor family I36</fullName>
    </recommendedName>
</protein>
<keyword evidence="3" id="KW-1185">Reference proteome</keyword>
<dbReference type="RefSeq" id="WP_106317803.1">
    <property type="nucleotide sequence ID" value="NZ_BOMO01000021.1"/>
</dbReference>
<name>A0A2T0KHC2_9ACTN</name>
<dbReference type="EMBL" id="PVMZ01000004">
    <property type="protein sequence ID" value="PRX22835.1"/>
    <property type="molecule type" value="Genomic_DNA"/>
</dbReference>
<accession>A0A2T0KHC2</accession>
<evidence type="ECO:0000313" key="2">
    <source>
        <dbReference type="EMBL" id="PRX22835.1"/>
    </source>
</evidence>
<evidence type="ECO:0000313" key="3">
    <source>
        <dbReference type="Proteomes" id="UP000239415"/>
    </source>
</evidence>
<proteinExistence type="predicted"/>
<evidence type="ECO:0008006" key="4">
    <source>
        <dbReference type="Google" id="ProtNLM"/>
    </source>
</evidence>
<comment type="caution">
    <text evidence="2">The sequence shown here is derived from an EMBL/GenBank/DDBJ whole genome shotgun (WGS) entry which is preliminary data.</text>
</comment>
<sequence length="161" mass="17107">MTITTSTRVGNRFARNAAVVAATSVALAAATMLQATPARADVGSLVPNKRTCGVATCTVYWSVDRTAALHDDWMETILGTAEWAGRLAEGKGQWGRAASIAIEVRSYEFEHMLSGAAEGGRCLIYKFPKVPGDPTVKAMSLASGWFSHVSINNSNCDQGPE</sequence>
<organism evidence="2 3">
    <name type="scientific">Actinoplanes italicus</name>
    <dbReference type="NCBI Taxonomy" id="113567"/>
    <lineage>
        <taxon>Bacteria</taxon>
        <taxon>Bacillati</taxon>
        <taxon>Actinomycetota</taxon>
        <taxon>Actinomycetes</taxon>
        <taxon>Micromonosporales</taxon>
        <taxon>Micromonosporaceae</taxon>
        <taxon>Actinoplanes</taxon>
    </lineage>
</organism>
<evidence type="ECO:0000256" key="1">
    <source>
        <dbReference type="SAM" id="SignalP"/>
    </source>
</evidence>
<dbReference type="AlphaFoldDB" id="A0A2T0KHC2"/>
<reference evidence="2 3" key="1">
    <citation type="submission" date="2018-03" db="EMBL/GenBank/DDBJ databases">
        <title>Genomic Encyclopedia of Archaeal and Bacterial Type Strains, Phase II (KMG-II): from individual species to whole genera.</title>
        <authorList>
            <person name="Goeker M."/>
        </authorList>
    </citation>
    <scope>NUCLEOTIDE SEQUENCE [LARGE SCALE GENOMIC DNA]</scope>
    <source>
        <strain evidence="2 3">DSM 43146</strain>
    </source>
</reference>